<dbReference type="GO" id="GO:0008889">
    <property type="term" value="F:glycerophosphodiester phosphodiesterase activity"/>
    <property type="evidence" value="ECO:0007669"/>
    <property type="project" value="UniProtKB-EC"/>
</dbReference>
<sequence>MHFQSWPYPVVLAHRGAGTLAPENTLAAMRTGYALGYRAVEYDAMLTADAVPILMHDPFLGRTVAGQGCVADFPWAILQGRDAGAWKAAEFAGEPIPTLVDVIAYCQQQGIWMNVEIKPVPGYETQTGKVVAQTVAKAVAGHDTLALPLLSSFSSLALSAAQQAAPHLPRGALFDVIPANWQQQLETMECVALHCNHKFLTPHLAKAIKAAGYWLFCYTVNRPARAREIQGWGVDAFCTDRLDLFQDYRP</sequence>
<proteinExistence type="predicted"/>
<dbReference type="AlphaFoldDB" id="A0A368L4L9"/>
<dbReference type="Gene3D" id="3.20.20.190">
    <property type="entry name" value="Phosphatidylinositol (PI) phosphodiesterase"/>
    <property type="match status" value="1"/>
</dbReference>
<dbReference type="Pfam" id="PF03009">
    <property type="entry name" value="GDPD"/>
    <property type="match status" value="1"/>
</dbReference>
<reference evidence="2 3" key="1">
    <citation type="journal article" date="2018" name="Int. J. Syst. Evol. Microbiol.">
        <title>Parvibium lacunae gen. nov., sp. nov., a new member of the family Alcaligenaceae isolated from a freshwater pond.</title>
        <authorList>
            <person name="Chen W.M."/>
            <person name="Xie P.B."/>
            <person name="Hsu M.Y."/>
            <person name="Sheu S.Y."/>
        </authorList>
    </citation>
    <scope>NUCLEOTIDE SEQUENCE [LARGE SCALE GENOMIC DNA]</scope>
    <source>
        <strain evidence="2 3">KMB9</strain>
    </source>
</reference>
<name>A0A368L4L9_9BURK</name>
<dbReference type="GO" id="GO:0006629">
    <property type="term" value="P:lipid metabolic process"/>
    <property type="evidence" value="ECO:0007669"/>
    <property type="project" value="InterPro"/>
</dbReference>
<dbReference type="PANTHER" id="PTHR46211">
    <property type="entry name" value="GLYCEROPHOSPHORYL DIESTER PHOSPHODIESTERASE"/>
    <property type="match status" value="1"/>
</dbReference>
<dbReference type="EMBL" id="QPGB01000002">
    <property type="protein sequence ID" value="RCS58465.1"/>
    <property type="molecule type" value="Genomic_DNA"/>
</dbReference>
<dbReference type="PANTHER" id="PTHR46211:SF1">
    <property type="entry name" value="GLYCEROPHOSPHODIESTER PHOSPHODIESTERASE, CYTOPLASMIC"/>
    <property type="match status" value="1"/>
</dbReference>
<evidence type="ECO:0000313" key="2">
    <source>
        <dbReference type="EMBL" id="RCS58465.1"/>
    </source>
</evidence>
<dbReference type="InterPro" id="IPR017946">
    <property type="entry name" value="PLC-like_Pdiesterase_TIM-brl"/>
</dbReference>
<evidence type="ECO:0000259" key="1">
    <source>
        <dbReference type="PROSITE" id="PS51704"/>
    </source>
</evidence>
<dbReference type="RefSeq" id="WP_114402548.1">
    <property type="nucleotide sequence ID" value="NZ_QPGB01000002.1"/>
</dbReference>
<evidence type="ECO:0000313" key="3">
    <source>
        <dbReference type="Proteomes" id="UP000252357"/>
    </source>
</evidence>
<comment type="caution">
    <text evidence="2">The sequence shown here is derived from an EMBL/GenBank/DDBJ whole genome shotgun (WGS) entry which is preliminary data.</text>
</comment>
<protein>
    <submittedName>
        <fullName evidence="2">Glycerophosphodiester phosphodiesterase</fullName>
        <ecNumber evidence="2">3.1.4.46</ecNumber>
    </submittedName>
</protein>
<feature type="domain" description="GP-PDE" evidence="1">
    <location>
        <begin position="9"/>
        <end position="249"/>
    </location>
</feature>
<dbReference type="OrthoDB" id="9795622at2"/>
<dbReference type="NCBIfam" id="NF006989">
    <property type="entry name" value="PRK09454.1"/>
    <property type="match status" value="1"/>
</dbReference>
<organism evidence="2 3">
    <name type="scientific">Parvibium lacunae</name>
    <dbReference type="NCBI Taxonomy" id="1888893"/>
    <lineage>
        <taxon>Bacteria</taxon>
        <taxon>Pseudomonadati</taxon>
        <taxon>Pseudomonadota</taxon>
        <taxon>Betaproteobacteria</taxon>
        <taxon>Burkholderiales</taxon>
        <taxon>Alcaligenaceae</taxon>
        <taxon>Parvibium</taxon>
    </lineage>
</organism>
<keyword evidence="3" id="KW-1185">Reference proteome</keyword>
<gene>
    <name evidence="2" type="ORF">DU000_06545</name>
</gene>
<dbReference type="EC" id="3.1.4.46" evidence="2"/>
<dbReference type="InterPro" id="IPR030395">
    <property type="entry name" value="GP_PDE_dom"/>
</dbReference>
<dbReference type="SUPFAM" id="SSF51695">
    <property type="entry name" value="PLC-like phosphodiesterases"/>
    <property type="match status" value="1"/>
</dbReference>
<accession>A0A368L4L9</accession>
<dbReference type="PROSITE" id="PS51704">
    <property type="entry name" value="GP_PDE"/>
    <property type="match status" value="1"/>
</dbReference>
<dbReference type="Proteomes" id="UP000252357">
    <property type="component" value="Unassembled WGS sequence"/>
</dbReference>
<keyword evidence="2" id="KW-0378">Hydrolase</keyword>